<dbReference type="GO" id="GO:0016787">
    <property type="term" value="F:hydrolase activity"/>
    <property type="evidence" value="ECO:0007669"/>
    <property type="project" value="UniProtKB-KW"/>
</dbReference>
<evidence type="ECO:0000256" key="8">
    <source>
        <dbReference type="ARBA" id="ARBA00059506"/>
    </source>
</evidence>
<evidence type="ECO:0000256" key="4">
    <source>
        <dbReference type="ARBA" id="ARBA00022692"/>
    </source>
</evidence>
<keyword evidence="3 10" id="KW-0813">Transport</keyword>
<evidence type="ECO:0000256" key="6">
    <source>
        <dbReference type="ARBA" id="ARBA00023065"/>
    </source>
</evidence>
<proteinExistence type="inferred from homology"/>
<dbReference type="AlphaFoldDB" id="A0A075WCD7"/>
<evidence type="ECO:0000256" key="5">
    <source>
        <dbReference type="ARBA" id="ARBA00022989"/>
    </source>
</evidence>
<evidence type="ECO:0000256" key="7">
    <source>
        <dbReference type="ARBA" id="ARBA00023136"/>
    </source>
</evidence>
<keyword evidence="6 10" id="KW-0406">Ion transport</keyword>
<gene>
    <name evidence="12" type="ORF">AFULGI_00012600</name>
</gene>
<dbReference type="SMR" id="A0A075WCD7"/>
<dbReference type="PANTHER" id="PTHR11629:SF63">
    <property type="entry name" value="V-TYPE PROTON ATPASE SUBUNIT A"/>
    <property type="match status" value="1"/>
</dbReference>
<feature type="transmembrane region" description="Helical" evidence="10">
    <location>
        <begin position="449"/>
        <end position="475"/>
    </location>
</feature>
<dbReference type="Proteomes" id="UP000028501">
    <property type="component" value="Chromosome"/>
</dbReference>
<comment type="subcellular location">
    <subcellularLocation>
        <location evidence="1">Membrane</location>
        <topology evidence="1">Multi-pass membrane protein</topology>
    </subcellularLocation>
</comment>
<evidence type="ECO:0000256" key="10">
    <source>
        <dbReference type="RuleBase" id="RU361189"/>
    </source>
</evidence>
<dbReference type="GO" id="GO:0007035">
    <property type="term" value="P:vacuolar acidification"/>
    <property type="evidence" value="ECO:0007669"/>
    <property type="project" value="TreeGrafter"/>
</dbReference>
<dbReference type="GO" id="GO:0046961">
    <property type="term" value="F:proton-transporting ATPase activity, rotational mechanism"/>
    <property type="evidence" value="ECO:0007669"/>
    <property type="project" value="InterPro"/>
</dbReference>
<dbReference type="EMBL" id="CP006577">
    <property type="protein sequence ID" value="AIG98035.1"/>
    <property type="molecule type" value="Genomic_DNA"/>
</dbReference>
<dbReference type="Pfam" id="PF01496">
    <property type="entry name" value="V_ATPase_I"/>
    <property type="match status" value="1"/>
</dbReference>
<sequence>MLKPERMVRVSVVGPREKLGETADLLHRLNLVHIEEPEESEYFRIGEPHPDASVVSRALVQMRSFISHLKLDPSRIVPRRKFRESEIEAQLKEKLDEYQQLIGERIEYLRSVDEKIASLQEQLNQIEPLKRLGIPARLLKGYKTLRVFVGFVKENPTEKFAQVTSDFEVFATEYEKELVVAVFVKAEYGDEFLRILQECGYREIQVPDVEDFEAKISEIEKEIESLKSRKEQVEKEIEEVKVKEAETLLAIEEYLSSQMDKYELPLRTLVSKYSFVLVGYLPAKALNEFKAKMDANGVAVEVLDEEGEPPTKLSNPAGVRNFELLTTTFGIPKYKEIDPTVFIAIFFPIFFGMMLGDIGYGLLVTVISLYLKRVFKTEGWQRMLNIGVYAGVMSIIFGFIYGECFGPFIVPGEYEPYQIHFIGSQLEHLYEFHHGHPIFDRVEEMGVKILLFATIVIGIAKILFGFALGFYNVYVEHGLKDAILEKLSWIIGVLGLAMIIFGFAYNVGVFYQLGMGPNPGDVPPLPLPGLMEGWQAGLNVYYLAALPLLVVWFILFVMGEVPKMGAMGVILAVELLTWFGQIMSYARLLAIGLSSVYIAFVINFIGMKLIDPVGISIPIVGAIVLLIGHVGNLILGILDPGLQSLRLHYVEFFTKFFEGGGRLYEPFGRIKRFIEE</sequence>
<name>A0A075WCD7_ARCFL</name>
<evidence type="ECO:0000256" key="9">
    <source>
        <dbReference type="ARBA" id="ARBA00068671"/>
    </source>
</evidence>
<dbReference type="HOGENOM" id="CLU_025558_2_1_2"/>
<dbReference type="Gene3D" id="1.20.1460.20">
    <property type="match status" value="1"/>
</dbReference>
<keyword evidence="5 10" id="KW-1133">Transmembrane helix</keyword>
<keyword evidence="7 10" id="KW-0472">Membrane</keyword>
<organism evidence="12 13">
    <name type="scientific">Archaeoglobus fulgidus DSM 8774</name>
    <dbReference type="NCBI Taxonomy" id="1344584"/>
    <lineage>
        <taxon>Archaea</taxon>
        <taxon>Methanobacteriati</taxon>
        <taxon>Methanobacteriota</taxon>
        <taxon>Archaeoglobi</taxon>
        <taxon>Archaeoglobales</taxon>
        <taxon>Archaeoglobaceae</taxon>
        <taxon>Archaeoglobus</taxon>
    </lineage>
</organism>
<protein>
    <recommendedName>
        <fullName evidence="9 10">A-type ATP synthase subunit I</fullName>
    </recommendedName>
</protein>
<comment type="function">
    <text evidence="8">Component of the A-type ATP synthase that produces ATP from ADP in the presence of a proton gradient across the membrane.</text>
</comment>
<dbReference type="Gene3D" id="3.30.70.2170">
    <property type="match status" value="1"/>
</dbReference>
<evidence type="ECO:0000256" key="11">
    <source>
        <dbReference type="SAM" id="Coils"/>
    </source>
</evidence>
<feature type="transmembrane region" description="Helical" evidence="10">
    <location>
        <begin position="617"/>
        <end position="638"/>
    </location>
</feature>
<dbReference type="GO" id="GO:0016471">
    <property type="term" value="C:vacuolar proton-transporting V-type ATPase complex"/>
    <property type="evidence" value="ECO:0007669"/>
    <property type="project" value="TreeGrafter"/>
</dbReference>
<dbReference type="Gene3D" id="3.30.70.2750">
    <property type="match status" value="1"/>
</dbReference>
<accession>A0A075WCD7</accession>
<keyword evidence="4 10" id="KW-0812">Transmembrane</keyword>
<evidence type="ECO:0000313" key="13">
    <source>
        <dbReference type="Proteomes" id="UP000028501"/>
    </source>
</evidence>
<feature type="transmembrane region" description="Helical" evidence="10">
    <location>
        <begin position="341"/>
        <end position="371"/>
    </location>
</feature>
<dbReference type="NCBIfam" id="NF004430">
    <property type="entry name" value="PRK05771.2-4"/>
    <property type="match status" value="1"/>
</dbReference>
<evidence type="ECO:0000256" key="2">
    <source>
        <dbReference type="ARBA" id="ARBA00009904"/>
    </source>
</evidence>
<dbReference type="GO" id="GO:0033179">
    <property type="term" value="C:proton-transporting V-type ATPase, V0 domain"/>
    <property type="evidence" value="ECO:0007669"/>
    <property type="project" value="InterPro"/>
</dbReference>
<feature type="coiled-coil region" evidence="11">
    <location>
        <begin position="209"/>
        <end position="246"/>
    </location>
</feature>
<reference evidence="12 13" key="1">
    <citation type="submission" date="2013-07" db="EMBL/GenBank/DDBJ databases">
        <title>Genome of Archaeoglobus fulgidus.</title>
        <authorList>
            <person name="Fiebig A."/>
            <person name="Birkeland N.-K."/>
        </authorList>
    </citation>
    <scope>NUCLEOTIDE SEQUENCE [LARGE SCALE GENOMIC DNA]</scope>
    <source>
        <strain evidence="12 13">DSM 8774</strain>
    </source>
</reference>
<dbReference type="GO" id="GO:0051117">
    <property type="term" value="F:ATPase binding"/>
    <property type="evidence" value="ECO:0007669"/>
    <property type="project" value="TreeGrafter"/>
</dbReference>
<dbReference type="PANTHER" id="PTHR11629">
    <property type="entry name" value="VACUOLAR PROTON ATPASES"/>
    <property type="match status" value="1"/>
</dbReference>
<dbReference type="InterPro" id="IPR002490">
    <property type="entry name" value="V-ATPase_116kDa_su"/>
</dbReference>
<feature type="transmembrane region" description="Helical" evidence="10">
    <location>
        <begin position="588"/>
        <end position="605"/>
    </location>
</feature>
<evidence type="ECO:0000313" key="12">
    <source>
        <dbReference type="EMBL" id="AIG98035.1"/>
    </source>
</evidence>
<comment type="similarity">
    <text evidence="2 10">Belongs to the V-ATPase 116 kDa subunit family.</text>
</comment>
<feature type="transmembrane region" description="Helical" evidence="10">
    <location>
        <begin position="487"/>
        <end position="513"/>
    </location>
</feature>
<evidence type="ECO:0000256" key="3">
    <source>
        <dbReference type="ARBA" id="ARBA00022448"/>
    </source>
</evidence>
<dbReference type="KEGG" id="afg:AFULGI_00012600"/>
<evidence type="ECO:0000256" key="1">
    <source>
        <dbReference type="ARBA" id="ARBA00004141"/>
    </source>
</evidence>
<feature type="transmembrane region" description="Helical" evidence="10">
    <location>
        <begin position="383"/>
        <end position="401"/>
    </location>
</feature>
<keyword evidence="11" id="KW-0175">Coiled coil</keyword>
<feature type="transmembrane region" description="Helical" evidence="10">
    <location>
        <begin position="533"/>
        <end position="557"/>
    </location>
</feature>
<keyword evidence="12" id="KW-0378">Hydrolase</keyword>